<gene>
    <name evidence="2" type="ORF">N7G274_010212</name>
</gene>
<dbReference type="EMBL" id="JBEFKJ010000045">
    <property type="protein sequence ID" value="KAL2037085.1"/>
    <property type="molecule type" value="Genomic_DNA"/>
</dbReference>
<evidence type="ECO:0000313" key="2">
    <source>
        <dbReference type="EMBL" id="KAL2037085.1"/>
    </source>
</evidence>
<feature type="compositionally biased region" description="Polar residues" evidence="1">
    <location>
        <begin position="83"/>
        <end position="97"/>
    </location>
</feature>
<dbReference type="Gene3D" id="3.40.640.10">
    <property type="entry name" value="Type I PLP-dependent aspartate aminotransferase-like (Major domain)"/>
    <property type="match status" value="1"/>
</dbReference>
<dbReference type="Proteomes" id="UP001590950">
    <property type="component" value="Unassembled WGS sequence"/>
</dbReference>
<dbReference type="InterPro" id="IPR015421">
    <property type="entry name" value="PyrdxlP-dep_Trfase_major"/>
</dbReference>
<accession>A0ABR3ZU42</accession>
<proteinExistence type="predicted"/>
<organism evidence="2 3">
    <name type="scientific">Stereocaulon virgatum</name>
    <dbReference type="NCBI Taxonomy" id="373712"/>
    <lineage>
        <taxon>Eukaryota</taxon>
        <taxon>Fungi</taxon>
        <taxon>Dikarya</taxon>
        <taxon>Ascomycota</taxon>
        <taxon>Pezizomycotina</taxon>
        <taxon>Lecanoromycetes</taxon>
        <taxon>OSLEUM clade</taxon>
        <taxon>Lecanoromycetidae</taxon>
        <taxon>Lecanorales</taxon>
        <taxon>Lecanorineae</taxon>
        <taxon>Stereocaulaceae</taxon>
        <taxon>Stereocaulon</taxon>
    </lineage>
</organism>
<keyword evidence="3" id="KW-1185">Reference proteome</keyword>
<evidence type="ECO:0000313" key="3">
    <source>
        <dbReference type="Proteomes" id="UP001590950"/>
    </source>
</evidence>
<name>A0ABR3ZU42_9LECA</name>
<feature type="region of interest" description="Disordered" evidence="1">
    <location>
        <begin position="78"/>
        <end position="102"/>
    </location>
</feature>
<sequence>MLFHTQPPTAVAQSFVLQFLSHGFCCTMLVPRDNVVTQICSHIVAKVLCFNVTLERYVLSIRSIAFCIGAISMARRKPAEVSNGPQPRTTRASSRVKSTVKPLAGVPRRRKRSISQPKRLRKSVRILLRDQYPEKYPDLDFHQSYGSFLTRKNPISAAVDAKIAEYWRTLSTTPTLLQHYVPTINDYYRSAFRNFFKTDPISLHGHVSDATNPFLLTSLLLHLTQHSKKDQIFLLNEGDRAEPRLAVAHGTYGAGFGPLAWKSVLPFARPVGNGRKPFIIQTGNPTRIDTQVKKAKLDGCVALIVELVRSADGSVMCEASWKQLLQACKQHCLVLIVDETLTAIRCGAPFAYQLPQYRRHGRPDLVFFGKAVKTNGIAVEWEGINMQKLGIVDKEARELAVLFWQERFTEMAPAADLLLSWGTLVLAAKENWPKRAQVIGRLLRDVIAEEGVDRSMIGGLHSLLYLEWKSYSHRLSPVLVANASKYIRWMPTMDEIMTSKDELLTKVFGSGSIAHREQLAAYLSGKDLQLRWCSRCGYAVETEIKAQCQKCVVRRCRKCEPGAHKCHMEEMVAEAA</sequence>
<dbReference type="InterPro" id="IPR015424">
    <property type="entry name" value="PyrdxlP-dep_Trfase"/>
</dbReference>
<reference evidence="2 3" key="1">
    <citation type="submission" date="2024-09" db="EMBL/GenBank/DDBJ databases">
        <title>Rethinking Asexuality: The Enigmatic Case of Functional Sexual Genes in Lepraria (Stereocaulaceae).</title>
        <authorList>
            <person name="Doellman M."/>
            <person name="Sun Y."/>
            <person name="Barcenas-Pena A."/>
            <person name="Lumbsch H.T."/>
            <person name="Grewe F."/>
        </authorList>
    </citation>
    <scope>NUCLEOTIDE SEQUENCE [LARGE SCALE GENOMIC DNA]</scope>
    <source>
        <strain evidence="2 3">Mercado 3170</strain>
    </source>
</reference>
<protein>
    <submittedName>
        <fullName evidence="2">Uncharacterized protein</fullName>
    </submittedName>
</protein>
<evidence type="ECO:0000256" key="1">
    <source>
        <dbReference type="SAM" id="MobiDB-lite"/>
    </source>
</evidence>
<dbReference type="SUPFAM" id="SSF53383">
    <property type="entry name" value="PLP-dependent transferases"/>
    <property type="match status" value="1"/>
</dbReference>
<comment type="caution">
    <text evidence="2">The sequence shown here is derived from an EMBL/GenBank/DDBJ whole genome shotgun (WGS) entry which is preliminary data.</text>
</comment>